<dbReference type="GO" id="GO:0003700">
    <property type="term" value="F:DNA-binding transcription factor activity"/>
    <property type="evidence" value="ECO:0007669"/>
    <property type="project" value="InterPro"/>
</dbReference>
<evidence type="ECO:0000256" key="3">
    <source>
        <dbReference type="ARBA" id="ARBA00023125"/>
    </source>
</evidence>
<gene>
    <name evidence="6" type="ORF">BAL341_3249</name>
</gene>
<dbReference type="InterPro" id="IPR005119">
    <property type="entry name" value="LysR_subst-bd"/>
</dbReference>
<organism evidence="6">
    <name type="scientific">Rheinheimera sp. BAL341</name>
    <dbReference type="NCBI Taxonomy" id="1708203"/>
    <lineage>
        <taxon>Bacteria</taxon>
        <taxon>Pseudomonadati</taxon>
        <taxon>Pseudomonadota</taxon>
        <taxon>Gammaproteobacteria</taxon>
        <taxon>Chromatiales</taxon>
        <taxon>Chromatiaceae</taxon>
        <taxon>Rheinheimera</taxon>
    </lineage>
</organism>
<keyword evidence="2" id="KW-0805">Transcription regulation</keyword>
<dbReference type="GO" id="GO:0006351">
    <property type="term" value="P:DNA-templated transcription"/>
    <property type="evidence" value="ECO:0007669"/>
    <property type="project" value="TreeGrafter"/>
</dbReference>
<dbReference type="AlphaFoldDB" id="A0A486XW60"/>
<dbReference type="Pfam" id="PF03466">
    <property type="entry name" value="LysR_substrate"/>
    <property type="match status" value="1"/>
</dbReference>
<evidence type="ECO:0000256" key="1">
    <source>
        <dbReference type="ARBA" id="ARBA00009437"/>
    </source>
</evidence>
<name>A0A486XW60_9GAMM</name>
<evidence type="ECO:0000259" key="5">
    <source>
        <dbReference type="PROSITE" id="PS50931"/>
    </source>
</evidence>
<dbReference type="InterPro" id="IPR000847">
    <property type="entry name" value="LysR_HTH_N"/>
</dbReference>
<dbReference type="PANTHER" id="PTHR30537">
    <property type="entry name" value="HTH-TYPE TRANSCRIPTIONAL REGULATOR"/>
    <property type="match status" value="1"/>
</dbReference>
<dbReference type="InterPro" id="IPR058163">
    <property type="entry name" value="LysR-type_TF_proteobact-type"/>
</dbReference>
<feature type="domain" description="HTH lysR-type" evidence="5">
    <location>
        <begin position="1"/>
        <end position="58"/>
    </location>
</feature>
<dbReference type="Gene3D" id="1.10.10.10">
    <property type="entry name" value="Winged helix-like DNA-binding domain superfamily/Winged helix DNA-binding domain"/>
    <property type="match status" value="1"/>
</dbReference>
<comment type="similarity">
    <text evidence="1">Belongs to the LysR transcriptional regulatory family.</text>
</comment>
<dbReference type="GO" id="GO:0043565">
    <property type="term" value="F:sequence-specific DNA binding"/>
    <property type="evidence" value="ECO:0007669"/>
    <property type="project" value="TreeGrafter"/>
</dbReference>
<dbReference type="InterPro" id="IPR036388">
    <property type="entry name" value="WH-like_DNA-bd_sf"/>
</dbReference>
<evidence type="ECO:0000313" key="6">
    <source>
        <dbReference type="EMBL" id="VHO06213.1"/>
    </source>
</evidence>
<protein>
    <submittedName>
        <fullName evidence="6">Transcriptional regulator, LysR family</fullName>
    </submittedName>
</protein>
<dbReference type="EMBL" id="CAAJGR010000025">
    <property type="protein sequence ID" value="VHO06213.1"/>
    <property type="molecule type" value="Genomic_DNA"/>
</dbReference>
<evidence type="ECO:0000256" key="2">
    <source>
        <dbReference type="ARBA" id="ARBA00023015"/>
    </source>
</evidence>
<dbReference type="SUPFAM" id="SSF46785">
    <property type="entry name" value="Winged helix' DNA-binding domain"/>
    <property type="match status" value="1"/>
</dbReference>
<dbReference type="PROSITE" id="PS50931">
    <property type="entry name" value="HTH_LYSR"/>
    <property type="match status" value="1"/>
</dbReference>
<dbReference type="InterPro" id="IPR036390">
    <property type="entry name" value="WH_DNA-bd_sf"/>
</dbReference>
<dbReference type="CDD" id="cd08422">
    <property type="entry name" value="PBP2_CrgA_like"/>
    <property type="match status" value="1"/>
</dbReference>
<dbReference type="SUPFAM" id="SSF53850">
    <property type="entry name" value="Periplasmic binding protein-like II"/>
    <property type="match status" value="1"/>
</dbReference>
<dbReference type="PANTHER" id="PTHR30537:SF5">
    <property type="entry name" value="HTH-TYPE TRANSCRIPTIONAL ACTIVATOR TTDR-RELATED"/>
    <property type="match status" value="1"/>
</dbReference>
<dbReference type="Gene3D" id="3.40.190.290">
    <property type="match status" value="1"/>
</dbReference>
<sequence>MNLNSTLFFVKIVKAGGISEASKETNLPKATFSRHLSKLEEKIGERLINRSTRALSLTDLGREYFSSVEEHIDKLEHATLQLLQEHSVPAGLIRVGISAGYCQFLVLPLIKDFMDTYPKVKVELSLSEQKTSIIKDGLDFAIETGILADSELLCRKLTQFKQVLTASPDYLNNRGIPLTPADLIEHECIVLTQFTDKWCFSNVPSVTVPWKVAAGSISNIEQLVLNGLGIGLLPEFMAERHIKSGAMCEVLGNFKTDDVSVNVLYANNKAKSAAAMALIEHLIQKIRFF</sequence>
<keyword evidence="4" id="KW-0804">Transcription</keyword>
<keyword evidence="3" id="KW-0238">DNA-binding</keyword>
<proteinExistence type="inferred from homology"/>
<accession>A0A486XW60</accession>
<reference evidence="6" key="1">
    <citation type="submission" date="2019-04" db="EMBL/GenBank/DDBJ databases">
        <authorList>
            <person name="Brambilla D."/>
        </authorList>
    </citation>
    <scope>NUCLEOTIDE SEQUENCE</scope>
    <source>
        <strain evidence="6">BAL1</strain>
    </source>
</reference>
<evidence type="ECO:0000256" key="4">
    <source>
        <dbReference type="ARBA" id="ARBA00023163"/>
    </source>
</evidence>
<dbReference type="Pfam" id="PF00126">
    <property type="entry name" value="HTH_1"/>
    <property type="match status" value="1"/>
</dbReference>